<proteinExistence type="predicted"/>
<dbReference type="EMBL" id="JBHRVU010000004">
    <property type="protein sequence ID" value="MFC3442080.1"/>
    <property type="molecule type" value="Genomic_DNA"/>
</dbReference>
<dbReference type="Proteomes" id="UP001595681">
    <property type="component" value="Unassembled WGS sequence"/>
</dbReference>
<gene>
    <name evidence="1" type="ORF">ACFOKF_12960</name>
</gene>
<sequence length="171" mass="17680">MISLFLLATAVAGMSEIDVGANSRAGMQLCSNPDAATKTCSAIASYAVAGDGSFVETTEVLIAADKPITLQMSVPVQVEGGSICGQMTEGGLEGAMVRVGGVPLPADRNSAALNSLMPQLKPLVGRKTCDGLRVEDGRLMKYGQVDRIDVNLPGKPVAWVSVGSGYRVAPR</sequence>
<evidence type="ECO:0000313" key="1">
    <source>
        <dbReference type="EMBL" id="MFC3442080.1"/>
    </source>
</evidence>
<comment type="caution">
    <text evidence="1">The sequence shown here is derived from an EMBL/GenBank/DDBJ whole genome shotgun (WGS) entry which is preliminary data.</text>
</comment>
<protein>
    <submittedName>
        <fullName evidence="1">Uncharacterized protein</fullName>
    </submittedName>
</protein>
<organism evidence="1 2">
    <name type="scientific">Sphingobium rhizovicinum</name>
    <dbReference type="NCBI Taxonomy" id="432308"/>
    <lineage>
        <taxon>Bacteria</taxon>
        <taxon>Pseudomonadati</taxon>
        <taxon>Pseudomonadota</taxon>
        <taxon>Alphaproteobacteria</taxon>
        <taxon>Sphingomonadales</taxon>
        <taxon>Sphingomonadaceae</taxon>
        <taxon>Sphingobium</taxon>
    </lineage>
</organism>
<evidence type="ECO:0000313" key="2">
    <source>
        <dbReference type="Proteomes" id="UP001595681"/>
    </source>
</evidence>
<name>A0ABV7NFK9_9SPHN</name>
<accession>A0ABV7NFK9</accession>
<reference evidence="2" key="1">
    <citation type="journal article" date="2019" name="Int. J. Syst. Evol. Microbiol.">
        <title>The Global Catalogue of Microorganisms (GCM) 10K type strain sequencing project: providing services to taxonomists for standard genome sequencing and annotation.</title>
        <authorList>
            <consortium name="The Broad Institute Genomics Platform"/>
            <consortium name="The Broad Institute Genome Sequencing Center for Infectious Disease"/>
            <person name="Wu L."/>
            <person name="Ma J."/>
        </authorList>
    </citation>
    <scope>NUCLEOTIDE SEQUENCE [LARGE SCALE GENOMIC DNA]</scope>
    <source>
        <strain evidence="2">CCM 7491</strain>
    </source>
</reference>
<keyword evidence="2" id="KW-1185">Reference proteome</keyword>
<dbReference type="RefSeq" id="WP_380796112.1">
    <property type="nucleotide sequence ID" value="NZ_JBHRVU010000004.1"/>
</dbReference>